<accession>A0A8J4WD51</accession>
<dbReference type="EMBL" id="LUCH01017603">
    <property type="protein sequence ID" value="KAF5394853.1"/>
    <property type="molecule type" value="Genomic_DNA"/>
</dbReference>
<dbReference type="InterPro" id="IPR011615">
    <property type="entry name" value="p53_DNA-bd"/>
</dbReference>
<evidence type="ECO:0000256" key="2">
    <source>
        <dbReference type="ARBA" id="ARBA00023015"/>
    </source>
</evidence>
<dbReference type="Pfam" id="PF00870">
    <property type="entry name" value="P53"/>
    <property type="match status" value="1"/>
</dbReference>
<evidence type="ECO:0000256" key="1">
    <source>
        <dbReference type="ARBA" id="ARBA00004123"/>
    </source>
</evidence>
<sequence>MSSPHSPSSDKENLELLQGLAEQMLEKGEFLSKPPLFAARMRTDYCLDPWHGFNEFRVWIPEPTASHSRVSGGGYQVGVMENCPKLYVQRGRRWPLAIGFRPSLTPIDFSIRITPHFVDEDRSNDIIERCSKHTVSSADIKDRSIIEILNPGAIYLTENTLQGIPIGQISVLFPLNVIGLLEQSQDRDTPEATHSSFSQSKLLAAVQCIIHCRINCFNSCLGLNLRGEIDLLITLEARERVDPGSPYKVYGAQKVRVRCCACPYRDSRGLCTESELLPNVTASPCTTSNRCASRRGHLRKLSLNLPQRSSFSRTDHPSPTTPCPDVIVNGRKYKLLIASLFADFGRTTDAAGNQLQLGALHVK</sequence>
<reference evidence="6" key="1">
    <citation type="submission" date="2019-05" db="EMBL/GenBank/DDBJ databases">
        <title>Annotation for the trematode Paragonimus heterotremus.</title>
        <authorList>
            <person name="Choi Y.-J."/>
        </authorList>
    </citation>
    <scope>NUCLEOTIDE SEQUENCE</scope>
    <source>
        <strain evidence="6">LC</strain>
    </source>
</reference>
<feature type="domain" description="p53 DNA-binding" evidence="5">
    <location>
        <begin position="79"/>
        <end position="268"/>
    </location>
</feature>
<comment type="subcellular location">
    <subcellularLocation>
        <location evidence="1">Nucleus</location>
    </subcellularLocation>
</comment>
<dbReference type="OrthoDB" id="6266945at2759"/>
<dbReference type="AlphaFoldDB" id="A0A8J4WD51"/>
<keyword evidence="3" id="KW-0804">Transcription</keyword>
<dbReference type="Gene3D" id="2.60.40.720">
    <property type="match status" value="1"/>
</dbReference>
<organism evidence="6 7">
    <name type="scientific">Paragonimus heterotremus</name>
    <dbReference type="NCBI Taxonomy" id="100268"/>
    <lineage>
        <taxon>Eukaryota</taxon>
        <taxon>Metazoa</taxon>
        <taxon>Spiralia</taxon>
        <taxon>Lophotrochozoa</taxon>
        <taxon>Platyhelminthes</taxon>
        <taxon>Trematoda</taxon>
        <taxon>Digenea</taxon>
        <taxon>Plagiorchiida</taxon>
        <taxon>Troglotremata</taxon>
        <taxon>Troglotrematidae</taxon>
        <taxon>Paragonimus</taxon>
    </lineage>
</organism>
<comment type="caution">
    <text evidence="6">The sequence shown here is derived from an EMBL/GenBank/DDBJ whole genome shotgun (WGS) entry which is preliminary data.</text>
</comment>
<keyword evidence="7" id="KW-1185">Reference proteome</keyword>
<proteinExistence type="predicted"/>
<protein>
    <recommendedName>
        <fullName evidence="5">p53 DNA-binding domain-containing protein</fullName>
    </recommendedName>
</protein>
<dbReference type="InterPro" id="IPR008967">
    <property type="entry name" value="p53-like_TF_DNA-bd_sf"/>
</dbReference>
<gene>
    <name evidence="6" type="ORF">PHET_09885</name>
</gene>
<dbReference type="InterPro" id="IPR012346">
    <property type="entry name" value="p53/RUNT-type_TF_DNA-bd_sf"/>
</dbReference>
<name>A0A8J4WD51_9TREM</name>
<keyword evidence="2" id="KW-0805">Transcription regulation</keyword>
<dbReference type="Proteomes" id="UP000748531">
    <property type="component" value="Unassembled WGS sequence"/>
</dbReference>
<dbReference type="GO" id="GO:0005634">
    <property type="term" value="C:nucleus"/>
    <property type="evidence" value="ECO:0007669"/>
    <property type="project" value="UniProtKB-SubCell"/>
</dbReference>
<dbReference type="GO" id="GO:0000976">
    <property type="term" value="F:transcription cis-regulatory region binding"/>
    <property type="evidence" value="ECO:0007669"/>
    <property type="project" value="InterPro"/>
</dbReference>
<dbReference type="GO" id="GO:0003700">
    <property type="term" value="F:DNA-binding transcription factor activity"/>
    <property type="evidence" value="ECO:0007669"/>
    <property type="project" value="InterPro"/>
</dbReference>
<dbReference type="SUPFAM" id="SSF49417">
    <property type="entry name" value="p53-like transcription factors"/>
    <property type="match status" value="1"/>
</dbReference>
<evidence type="ECO:0000313" key="7">
    <source>
        <dbReference type="Proteomes" id="UP000748531"/>
    </source>
</evidence>
<evidence type="ECO:0000313" key="6">
    <source>
        <dbReference type="EMBL" id="KAF5394853.1"/>
    </source>
</evidence>
<evidence type="ECO:0000259" key="5">
    <source>
        <dbReference type="Pfam" id="PF00870"/>
    </source>
</evidence>
<evidence type="ECO:0000256" key="4">
    <source>
        <dbReference type="ARBA" id="ARBA00023242"/>
    </source>
</evidence>
<keyword evidence="4" id="KW-0539">Nucleus</keyword>
<evidence type="ECO:0000256" key="3">
    <source>
        <dbReference type="ARBA" id="ARBA00023163"/>
    </source>
</evidence>